<dbReference type="AlphaFoldDB" id="A0A812WKC9"/>
<organism evidence="4 5">
    <name type="scientific">Symbiodinium pilosum</name>
    <name type="common">Dinoflagellate</name>
    <dbReference type="NCBI Taxonomy" id="2952"/>
    <lineage>
        <taxon>Eukaryota</taxon>
        <taxon>Sar</taxon>
        <taxon>Alveolata</taxon>
        <taxon>Dinophyceae</taxon>
        <taxon>Suessiales</taxon>
        <taxon>Symbiodiniaceae</taxon>
        <taxon>Symbiodinium</taxon>
    </lineage>
</organism>
<dbReference type="InterPro" id="IPR002059">
    <property type="entry name" value="CSP_DNA-bd"/>
</dbReference>
<evidence type="ECO:0000313" key="5">
    <source>
        <dbReference type="Proteomes" id="UP000649617"/>
    </source>
</evidence>
<dbReference type="GO" id="GO:0005737">
    <property type="term" value="C:cytoplasm"/>
    <property type="evidence" value="ECO:0007669"/>
    <property type="project" value="TreeGrafter"/>
</dbReference>
<dbReference type="GO" id="GO:0003730">
    <property type="term" value="F:mRNA 3'-UTR binding"/>
    <property type="evidence" value="ECO:0007669"/>
    <property type="project" value="TreeGrafter"/>
</dbReference>
<evidence type="ECO:0000256" key="1">
    <source>
        <dbReference type="ARBA" id="ARBA00022553"/>
    </source>
</evidence>
<dbReference type="InterPro" id="IPR052069">
    <property type="entry name" value="Ca-reg_mRNA-binding_domain"/>
</dbReference>
<dbReference type="EMBL" id="CAJNIZ010044038">
    <property type="protein sequence ID" value="CAE7676074.1"/>
    <property type="molecule type" value="Genomic_DNA"/>
</dbReference>
<dbReference type="InterPro" id="IPR011129">
    <property type="entry name" value="CSD"/>
</dbReference>
<dbReference type="GO" id="GO:0043488">
    <property type="term" value="P:regulation of mRNA stability"/>
    <property type="evidence" value="ECO:0007669"/>
    <property type="project" value="TreeGrafter"/>
</dbReference>
<keyword evidence="5" id="KW-1185">Reference proteome</keyword>
<sequence>MMMDAAALPEGTGSCTQFNLLKAGCRLERSCHFVSLCFPARLSSSATHCQGFGFIDMGGVTVFVHNSDCEPGKQPKEGDVLTFNYEPRTLHGFACIPLLSHLSDHARRRNNPEQMQARNVKGCSAARTDAWGQPAFQGPVEGTGAYSGSVKNFGSKGYGFIVMEDGAEMFFNIKDCVGSKPQAGDTVKFDIEESPIKPGSKQAKNVTGGSQPLDPPMGMKGGWGPMWDGGKGWGGAWGWNGGWDGGKGMWGGGKGGLKGGMMAAGPYGKGGDALVLAHPVDVQVLLSPERAAESNAGQTQALNPGKWTLRLDPYGLAVWPSALVPEHEVLAQAVASYASHAASKGAGCRLWGGLTGCNFLSLRAILSLQLWLGLGSRVGMQLLDICDLATPLPPANLVVAADVLYDAKTAEAMANRVVLLADVGRPNRDGLRFPKAKLFNEIQSFTRSLLRAKFATAGFDFPVSGLAVQETAGPNVERRAVPVQLLETVLMAPKKSAKRVIQVPEEEEPPAKKLQTSLKRHGVKELAYRQVADVFSHPAAAHLSQDCKDMFLAALPFSLVTASDERNEFQASLVCLADKVIMGVLAGMQESLDGAEEKLKAADAEKAWKWLRLRVVEDCWEWQVQLDKALETAEEELKSAKAPASALKISENFTVQ</sequence>
<proteinExistence type="predicted"/>
<name>A0A812WKC9_SYMPI</name>
<dbReference type="PROSITE" id="PS51857">
    <property type="entry name" value="CSD_2"/>
    <property type="match status" value="1"/>
</dbReference>
<dbReference type="Proteomes" id="UP000649617">
    <property type="component" value="Unassembled WGS sequence"/>
</dbReference>
<evidence type="ECO:0000313" key="4">
    <source>
        <dbReference type="EMBL" id="CAE7676074.1"/>
    </source>
</evidence>
<feature type="domain" description="CSD" evidence="3">
    <location>
        <begin position="145"/>
        <end position="208"/>
    </location>
</feature>
<evidence type="ECO:0000259" key="3">
    <source>
        <dbReference type="PROSITE" id="PS51857"/>
    </source>
</evidence>
<reference evidence="4" key="1">
    <citation type="submission" date="2021-02" db="EMBL/GenBank/DDBJ databases">
        <authorList>
            <person name="Dougan E. K."/>
            <person name="Rhodes N."/>
            <person name="Thang M."/>
            <person name="Chan C."/>
        </authorList>
    </citation>
    <scope>NUCLEOTIDE SEQUENCE</scope>
</reference>
<accession>A0A812WKC9</accession>
<dbReference type="SMART" id="SM00357">
    <property type="entry name" value="CSP"/>
    <property type="match status" value="1"/>
</dbReference>
<gene>
    <name evidence="4" type="ORF">SPIL2461_LOCUS18743</name>
</gene>
<evidence type="ECO:0000256" key="2">
    <source>
        <dbReference type="SAM" id="MobiDB-lite"/>
    </source>
</evidence>
<dbReference type="SUPFAM" id="SSF50249">
    <property type="entry name" value="Nucleic acid-binding proteins"/>
    <property type="match status" value="1"/>
</dbReference>
<dbReference type="InterPro" id="IPR012340">
    <property type="entry name" value="NA-bd_OB-fold"/>
</dbReference>
<dbReference type="Pfam" id="PF00313">
    <property type="entry name" value="CSD"/>
    <property type="match status" value="1"/>
</dbReference>
<dbReference type="Gene3D" id="2.40.50.140">
    <property type="entry name" value="Nucleic acid-binding proteins"/>
    <property type="match status" value="1"/>
</dbReference>
<dbReference type="OrthoDB" id="440602at2759"/>
<protein>
    <recommendedName>
        <fullName evidence="3">CSD domain-containing protein</fullName>
    </recommendedName>
</protein>
<dbReference type="PANTHER" id="PTHR12962">
    <property type="entry name" value="CALCIUM-REGULATED HEAT STABLE PROTEIN CRHSP-24-RELATED"/>
    <property type="match status" value="1"/>
</dbReference>
<feature type="region of interest" description="Disordered" evidence="2">
    <location>
        <begin position="195"/>
        <end position="215"/>
    </location>
</feature>
<keyword evidence="1" id="KW-0597">Phosphoprotein</keyword>
<comment type="caution">
    <text evidence="4">The sequence shown here is derived from an EMBL/GenBank/DDBJ whole genome shotgun (WGS) entry which is preliminary data.</text>
</comment>
<dbReference type="PANTHER" id="PTHR12962:SF1">
    <property type="entry name" value="COLD SHOCK DOMAIN-CONTAINING PROTEIN CG9705"/>
    <property type="match status" value="1"/>
</dbReference>